<organism evidence="6 7">
    <name type="scientific">Fusarium albosuccineum</name>
    <dbReference type="NCBI Taxonomy" id="1237068"/>
    <lineage>
        <taxon>Eukaryota</taxon>
        <taxon>Fungi</taxon>
        <taxon>Dikarya</taxon>
        <taxon>Ascomycota</taxon>
        <taxon>Pezizomycotina</taxon>
        <taxon>Sordariomycetes</taxon>
        <taxon>Hypocreomycetidae</taxon>
        <taxon>Hypocreales</taxon>
        <taxon>Nectriaceae</taxon>
        <taxon>Fusarium</taxon>
        <taxon>Fusarium decemcellulare species complex</taxon>
    </lineage>
</organism>
<gene>
    <name evidence="6" type="ORF">FALBO_12127</name>
</gene>
<dbReference type="PRINTS" id="PR00080">
    <property type="entry name" value="SDRFAMILY"/>
</dbReference>
<dbReference type="PANTHER" id="PTHR44196">
    <property type="entry name" value="DEHYDROGENASE/REDUCTASE SDR FAMILY MEMBER 7B"/>
    <property type="match status" value="1"/>
</dbReference>
<dbReference type="GO" id="GO:0016491">
    <property type="term" value="F:oxidoreductase activity"/>
    <property type="evidence" value="ECO:0007669"/>
    <property type="project" value="UniProtKB-KW"/>
</dbReference>
<comment type="similarity">
    <text evidence="1 5">Belongs to the short-chain dehydrogenases/reductases (SDR) family.</text>
</comment>
<dbReference type="PRINTS" id="PR00081">
    <property type="entry name" value="GDHRDH"/>
</dbReference>
<dbReference type="PROSITE" id="PS00061">
    <property type="entry name" value="ADH_SHORT"/>
    <property type="match status" value="1"/>
</dbReference>
<evidence type="ECO:0000256" key="2">
    <source>
        <dbReference type="ARBA" id="ARBA00022857"/>
    </source>
</evidence>
<evidence type="ECO:0000313" key="6">
    <source>
        <dbReference type="EMBL" id="KAF4461081.1"/>
    </source>
</evidence>
<keyword evidence="3" id="KW-0560">Oxidoreductase</keyword>
<protein>
    <submittedName>
        <fullName evidence="6">NAD(P)-binding</fullName>
    </submittedName>
</protein>
<evidence type="ECO:0000313" key="7">
    <source>
        <dbReference type="Proteomes" id="UP000554235"/>
    </source>
</evidence>
<sequence>MSGPPTAAPPRLERKRNSYPFIDPQNFRGSLTGQVALITGAGRGIGQAIALAFARSGADVVCVSRTKDEVNEVGRQITGLGLGRALGISADISTDGGMGQVIAKTREVFGSINILVNNAGVDRVGSLLHEQDFAAWWHVFEVNMKAPAALTRQVLPDMLSRNKGVIIHIGSRNAIYDHPFMTAYSASKTALLRFHQCLHLELDGANVHTFYLQPGDVATSLMEGTFNPAELQSSSRLRSMVGKMQERMTNNESDSPHLAADTCVALAALPEARLLAGMYLDANQNLEQILDDVRSEKGGMIQKCGLYKLKGEVWPVRSTQSISRASNNEA</sequence>
<proteinExistence type="inferred from homology"/>
<evidence type="ECO:0000256" key="3">
    <source>
        <dbReference type="ARBA" id="ARBA00023002"/>
    </source>
</evidence>
<dbReference type="OrthoDB" id="1933717at2759"/>
<dbReference type="EMBL" id="JAADYS010001789">
    <property type="protein sequence ID" value="KAF4461081.1"/>
    <property type="molecule type" value="Genomic_DNA"/>
</dbReference>
<evidence type="ECO:0000256" key="5">
    <source>
        <dbReference type="RuleBase" id="RU000363"/>
    </source>
</evidence>
<dbReference type="InterPro" id="IPR002347">
    <property type="entry name" value="SDR_fam"/>
</dbReference>
<dbReference type="CDD" id="cd05233">
    <property type="entry name" value="SDR_c"/>
    <property type="match status" value="1"/>
</dbReference>
<name>A0A8H4L302_9HYPO</name>
<dbReference type="Gene3D" id="3.40.50.720">
    <property type="entry name" value="NAD(P)-binding Rossmann-like Domain"/>
    <property type="match status" value="1"/>
</dbReference>
<dbReference type="SUPFAM" id="SSF51735">
    <property type="entry name" value="NAD(P)-binding Rossmann-fold domains"/>
    <property type="match status" value="1"/>
</dbReference>
<dbReference type="InterPro" id="IPR020904">
    <property type="entry name" value="Sc_DH/Rdtase_CS"/>
</dbReference>
<keyword evidence="2" id="KW-0521">NADP</keyword>
<evidence type="ECO:0000256" key="1">
    <source>
        <dbReference type="ARBA" id="ARBA00006484"/>
    </source>
</evidence>
<dbReference type="Proteomes" id="UP000554235">
    <property type="component" value="Unassembled WGS sequence"/>
</dbReference>
<comment type="function">
    <text evidence="4">Putative oxidoreductase.</text>
</comment>
<dbReference type="InterPro" id="IPR036291">
    <property type="entry name" value="NAD(P)-bd_dom_sf"/>
</dbReference>
<evidence type="ECO:0000256" key="4">
    <source>
        <dbReference type="ARBA" id="ARBA00037096"/>
    </source>
</evidence>
<reference evidence="6 7" key="1">
    <citation type="submission" date="2020-01" db="EMBL/GenBank/DDBJ databases">
        <title>Identification and distribution of gene clusters putatively required for synthesis of sphingolipid metabolism inhibitors in phylogenetically diverse species of the filamentous fungus Fusarium.</title>
        <authorList>
            <person name="Kim H.-S."/>
            <person name="Busman M."/>
            <person name="Brown D.W."/>
            <person name="Divon H."/>
            <person name="Uhlig S."/>
            <person name="Proctor R.H."/>
        </authorList>
    </citation>
    <scope>NUCLEOTIDE SEQUENCE [LARGE SCALE GENOMIC DNA]</scope>
    <source>
        <strain evidence="6 7">NRRL 20459</strain>
    </source>
</reference>
<dbReference type="GO" id="GO:0016020">
    <property type="term" value="C:membrane"/>
    <property type="evidence" value="ECO:0007669"/>
    <property type="project" value="TreeGrafter"/>
</dbReference>
<dbReference type="AlphaFoldDB" id="A0A8H4L302"/>
<dbReference type="PANTHER" id="PTHR44196:SF1">
    <property type="entry name" value="DEHYDROGENASE_REDUCTASE SDR FAMILY MEMBER 7B"/>
    <property type="match status" value="1"/>
</dbReference>
<accession>A0A8H4L302</accession>
<comment type="caution">
    <text evidence="6">The sequence shown here is derived from an EMBL/GenBank/DDBJ whole genome shotgun (WGS) entry which is preliminary data.</text>
</comment>
<keyword evidence="7" id="KW-1185">Reference proteome</keyword>
<dbReference type="Pfam" id="PF00106">
    <property type="entry name" value="adh_short"/>
    <property type="match status" value="1"/>
</dbReference>